<dbReference type="InterPro" id="IPR029063">
    <property type="entry name" value="SAM-dependent_MTases_sf"/>
</dbReference>
<keyword evidence="1" id="KW-0472">Membrane</keyword>
<sequence length="395" mass="41800">MSRIRAGAAAGAAVLVVVLVVLTVTGVLGAGDALVVLALAAVAGLQLWVLRRAGATYRVGSRARGDVRTLSRALAALDRRVAALAARDNATALAPRLEEVSAAVAELRLSLDSLAGATQADLRLLADDTTRLADRVESAVREAGESHAAAVERSSTDVLAAVRETREAQAGVVPAVTRQLQTEYRQVSALQQLDKLLPGGHLLHSHARGWAASPDVLLTLLEEVDRRARTGPVTVLECGSGVSTVYLAALLEQLGTGGRVVALEHEETFRDHTLEELARTEVQGSADVRLAPLERVRTPSGEEVVWYSPAAFADLHDVAVVFVDGPPELTADCARYPALPLLRDRLAPDAVLLLDDAARPAERAAVERWVEEEGALAETLPYHEKGCVRVTLGGA</sequence>
<evidence type="ECO:0000313" key="2">
    <source>
        <dbReference type="EMBL" id="MFC5379499.1"/>
    </source>
</evidence>
<organism evidence="2 3">
    <name type="scientific">Aquipuribacter nitratireducens</name>
    <dbReference type="NCBI Taxonomy" id="650104"/>
    <lineage>
        <taxon>Bacteria</taxon>
        <taxon>Bacillati</taxon>
        <taxon>Actinomycetota</taxon>
        <taxon>Actinomycetes</taxon>
        <taxon>Micrococcales</taxon>
        <taxon>Intrasporangiaceae</taxon>
        <taxon>Aquipuribacter</taxon>
    </lineage>
</organism>
<keyword evidence="1" id="KW-1133">Transmembrane helix</keyword>
<dbReference type="GO" id="GO:0032259">
    <property type="term" value="P:methylation"/>
    <property type="evidence" value="ECO:0007669"/>
    <property type="project" value="UniProtKB-KW"/>
</dbReference>
<comment type="caution">
    <text evidence="2">The sequence shown here is derived from an EMBL/GenBank/DDBJ whole genome shotgun (WGS) entry which is preliminary data.</text>
</comment>
<reference evidence="3" key="1">
    <citation type="journal article" date="2019" name="Int. J. Syst. Evol. Microbiol.">
        <title>The Global Catalogue of Microorganisms (GCM) 10K type strain sequencing project: providing services to taxonomists for standard genome sequencing and annotation.</title>
        <authorList>
            <consortium name="The Broad Institute Genomics Platform"/>
            <consortium name="The Broad Institute Genome Sequencing Center for Infectious Disease"/>
            <person name="Wu L."/>
            <person name="Ma J."/>
        </authorList>
    </citation>
    <scope>NUCLEOTIDE SEQUENCE [LARGE SCALE GENOMIC DNA]</scope>
    <source>
        <strain evidence="3">CCUG 43114</strain>
    </source>
</reference>
<dbReference type="GO" id="GO:0008168">
    <property type="term" value="F:methyltransferase activity"/>
    <property type="evidence" value="ECO:0007669"/>
    <property type="project" value="UniProtKB-KW"/>
</dbReference>
<gene>
    <name evidence="2" type="ORF">ACFPJ6_01715</name>
</gene>
<dbReference type="EMBL" id="JBHSLD010000001">
    <property type="protein sequence ID" value="MFC5379499.1"/>
    <property type="molecule type" value="Genomic_DNA"/>
</dbReference>
<accession>A0ABW0GIM7</accession>
<protein>
    <submittedName>
        <fullName evidence="2">Class I SAM-dependent methyltransferase</fullName>
        <ecNumber evidence="2">2.1.1.-</ecNumber>
    </submittedName>
</protein>
<keyword evidence="3" id="KW-1185">Reference proteome</keyword>
<evidence type="ECO:0000313" key="3">
    <source>
        <dbReference type="Proteomes" id="UP001596122"/>
    </source>
</evidence>
<keyword evidence="1" id="KW-0812">Transmembrane</keyword>
<feature type="transmembrane region" description="Helical" evidence="1">
    <location>
        <begin position="33"/>
        <end position="50"/>
    </location>
</feature>
<name>A0ABW0GIM7_9MICO</name>
<dbReference type="SUPFAM" id="SSF53335">
    <property type="entry name" value="S-adenosyl-L-methionine-dependent methyltransferases"/>
    <property type="match status" value="1"/>
</dbReference>
<dbReference type="Pfam" id="PF13578">
    <property type="entry name" value="Methyltransf_24"/>
    <property type="match status" value="1"/>
</dbReference>
<dbReference type="Gene3D" id="3.40.50.150">
    <property type="entry name" value="Vaccinia Virus protein VP39"/>
    <property type="match status" value="1"/>
</dbReference>
<evidence type="ECO:0000256" key="1">
    <source>
        <dbReference type="SAM" id="Phobius"/>
    </source>
</evidence>
<keyword evidence="2" id="KW-0489">Methyltransferase</keyword>
<proteinExistence type="predicted"/>
<dbReference type="EC" id="2.1.1.-" evidence="2"/>
<dbReference type="Proteomes" id="UP001596122">
    <property type="component" value="Unassembled WGS sequence"/>
</dbReference>
<keyword evidence="2" id="KW-0808">Transferase</keyword>
<dbReference type="RefSeq" id="WP_340266256.1">
    <property type="nucleotide sequence ID" value="NZ_JBBEOG010000001.1"/>
</dbReference>